<dbReference type="NCBIfam" id="TIGR00937">
    <property type="entry name" value="2A51"/>
    <property type="match status" value="1"/>
</dbReference>
<dbReference type="PANTHER" id="PTHR33567">
    <property type="entry name" value="CHROMATE ION TRANSPORTER (EUROFUNG)"/>
    <property type="match status" value="1"/>
</dbReference>
<feature type="transmembrane region" description="Helical" evidence="7">
    <location>
        <begin position="359"/>
        <end position="377"/>
    </location>
</feature>
<keyword evidence="9" id="KW-1185">Reference proteome</keyword>
<dbReference type="PIRSF" id="PIRSF004810">
    <property type="entry name" value="ChrA"/>
    <property type="match status" value="1"/>
</dbReference>
<evidence type="ECO:0000313" key="8">
    <source>
        <dbReference type="EMBL" id="MFK2916343.1"/>
    </source>
</evidence>
<evidence type="ECO:0000256" key="1">
    <source>
        <dbReference type="ARBA" id="ARBA00004651"/>
    </source>
</evidence>
<dbReference type="Pfam" id="PF02417">
    <property type="entry name" value="Chromate_transp"/>
    <property type="match status" value="2"/>
</dbReference>
<dbReference type="InterPro" id="IPR014047">
    <property type="entry name" value="Chr_Tranpt_l_chain"/>
</dbReference>
<evidence type="ECO:0000256" key="2">
    <source>
        <dbReference type="ARBA" id="ARBA00005262"/>
    </source>
</evidence>
<name>A0ABW8K336_9GAMM</name>
<reference evidence="8 9" key="1">
    <citation type="submission" date="2020-10" db="EMBL/GenBank/DDBJ databases">
        <title>Phylogeny of dyella-like bacteria.</title>
        <authorList>
            <person name="Fu J."/>
        </authorList>
    </citation>
    <scope>NUCLEOTIDE SEQUENCE [LARGE SCALE GENOMIC DNA]</scope>
    <source>
        <strain evidence="8 9">BB4</strain>
    </source>
</reference>
<comment type="subcellular location">
    <subcellularLocation>
        <location evidence="1">Cell membrane</location>
        <topology evidence="1">Multi-pass membrane protein</topology>
    </subcellularLocation>
</comment>
<keyword evidence="4 7" id="KW-0812">Transmembrane</keyword>
<sequence length="402" mass="42461">MTSLSRQDIDKTHLRRAYEVFLIFLRLGLTSFGGPIAHLGYFRRTFVEQRRWLDDTRYAQLLALCQFLPGPASSQLGFTLGLQRAGWLGGLAAFIGFTLPSALLMFAFAAWAPYLQGRIGEAVLHGLKLVAVVVVAQGVLGMWRTLAPDAPRRVMAIATAALLLWQPQAWLQWLAVAAAALAGQWLCRGVSTVRAGDVGVTYGRRTGAWLLLAYALVLVMAMLVGTGWSPLARTVAALARAGALVFGGGHVVLPLLKQSLVTPGLVDESSFLAGYGAAQALPGPMFSLAAFLGAHVSGALGAVAGLVAIFLPGLLLVAGVLPWWQTLAAREGAVRTIAGINAAVVGLLAAAFWDPVWRGAVHAPLDIAIVALGLLVVMRARWPAWAIVVYCVAAAVCAAAFK</sequence>
<evidence type="ECO:0000313" key="9">
    <source>
        <dbReference type="Proteomes" id="UP001620408"/>
    </source>
</evidence>
<comment type="caution">
    <text evidence="8">The sequence shown here is derived from an EMBL/GenBank/DDBJ whole genome shotgun (WGS) entry which is preliminary data.</text>
</comment>
<evidence type="ECO:0000256" key="6">
    <source>
        <dbReference type="ARBA" id="ARBA00023136"/>
    </source>
</evidence>
<feature type="transmembrane region" description="Helical" evidence="7">
    <location>
        <begin position="87"/>
        <end position="111"/>
    </location>
</feature>
<comment type="similarity">
    <text evidence="2">Belongs to the chromate ion transporter (CHR) (TC 2.A.51) family.</text>
</comment>
<feature type="transmembrane region" description="Helical" evidence="7">
    <location>
        <begin position="20"/>
        <end position="41"/>
    </location>
</feature>
<evidence type="ECO:0000256" key="3">
    <source>
        <dbReference type="ARBA" id="ARBA00022475"/>
    </source>
</evidence>
<dbReference type="RefSeq" id="WP_379984993.1">
    <property type="nucleotide sequence ID" value="NZ_JADIKD010000006.1"/>
</dbReference>
<dbReference type="Proteomes" id="UP001620408">
    <property type="component" value="Unassembled WGS sequence"/>
</dbReference>
<feature type="transmembrane region" description="Helical" evidence="7">
    <location>
        <begin position="384"/>
        <end position="401"/>
    </location>
</feature>
<feature type="transmembrane region" description="Helical" evidence="7">
    <location>
        <begin position="235"/>
        <end position="256"/>
    </location>
</feature>
<feature type="transmembrane region" description="Helical" evidence="7">
    <location>
        <begin position="208"/>
        <end position="229"/>
    </location>
</feature>
<gene>
    <name evidence="8" type="primary">chrA</name>
    <name evidence="8" type="ORF">ISS97_03625</name>
</gene>
<keyword evidence="5 7" id="KW-1133">Transmembrane helix</keyword>
<dbReference type="PANTHER" id="PTHR33567:SF3">
    <property type="entry name" value="CHROMATE ION TRANSPORTER (EUROFUNG)"/>
    <property type="match status" value="1"/>
</dbReference>
<dbReference type="InterPro" id="IPR003370">
    <property type="entry name" value="Chromate_transpt"/>
</dbReference>
<keyword evidence="3" id="KW-1003">Cell membrane</keyword>
<proteinExistence type="inferred from homology"/>
<feature type="transmembrane region" description="Helical" evidence="7">
    <location>
        <begin position="123"/>
        <end position="143"/>
    </location>
</feature>
<evidence type="ECO:0000256" key="7">
    <source>
        <dbReference type="SAM" id="Phobius"/>
    </source>
</evidence>
<dbReference type="EMBL" id="JADIKD010000006">
    <property type="protein sequence ID" value="MFK2916343.1"/>
    <property type="molecule type" value="Genomic_DNA"/>
</dbReference>
<evidence type="ECO:0000256" key="5">
    <source>
        <dbReference type="ARBA" id="ARBA00022989"/>
    </source>
</evidence>
<evidence type="ECO:0000256" key="4">
    <source>
        <dbReference type="ARBA" id="ARBA00022692"/>
    </source>
</evidence>
<feature type="transmembrane region" description="Helical" evidence="7">
    <location>
        <begin position="272"/>
        <end position="293"/>
    </location>
</feature>
<feature type="transmembrane region" description="Helical" evidence="7">
    <location>
        <begin position="299"/>
        <end position="321"/>
    </location>
</feature>
<organism evidence="8 9">
    <name type="scientific">Dyella koreensis</name>
    <dbReference type="NCBI Taxonomy" id="311235"/>
    <lineage>
        <taxon>Bacteria</taxon>
        <taxon>Pseudomonadati</taxon>
        <taxon>Pseudomonadota</taxon>
        <taxon>Gammaproteobacteria</taxon>
        <taxon>Lysobacterales</taxon>
        <taxon>Rhodanobacteraceae</taxon>
        <taxon>Dyella</taxon>
    </lineage>
</organism>
<accession>A0ABW8K336</accession>
<protein>
    <submittedName>
        <fullName evidence="8">Chromate efflux transporter</fullName>
    </submittedName>
</protein>
<keyword evidence="6 7" id="KW-0472">Membrane</keyword>
<feature type="transmembrane region" description="Helical" evidence="7">
    <location>
        <begin position="333"/>
        <end position="353"/>
    </location>
</feature>